<name>A0A9P6DP97_9AGAM</name>
<gene>
    <name evidence="2" type="ORF">BS47DRAFT_1365740</name>
</gene>
<accession>A0A9P6DP97</accession>
<proteinExistence type="predicted"/>
<sequence>MMGRIQYHTPTVAGPSLRKTPSDKNMGETQDELWMRAATQDPIRACPQLSPLCQNLPDESTDEAPHVVPTCAAAENSEDPALRNVTTPVAVGVVISDYLYQHGRSGHPT</sequence>
<evidence type="ECO:0000256" key="1">
    <source>
        <dbReference type="SAM" id="MobiDB-lite"/>
    </source>
</evidence>
<evidence type="ECO:0000313" key="3">
    <source>
        <dbReference type="Proteomes" id="UP000886523"/>
    </source>
</evidence>
<protein>
    <submittedName>
        <fullName evidence="2">Uncharacterized protein</fullName>
    </submittedName>
</protein>
<evidence type="ECO:0000313" key="2">
    <source>
        <dbReference type="EMBL" id="KAF9508747.1"/>
    </source>
</evidence>
<dbReference type="EMBL" id="MU129051">
    <property type="protein sequence ID" value="KAF9508747.1"/>
    <property type="molecule type" value="Genomic_DNA"/>
</dbReference>
<keyword evidence="3" id="KW-1185">Reference proteome</keyword>
<comment type="caution">
    <text evidence="2">The sequence shown here is derived from an EMBL/GenBank/DDBJ whole genome shotgun (WGS) entry which is preliminary data.</text>
</comment>
<feature type="region of interest" description="Disordered" evidence="1">
    <location>
        <begin position="1"/>
        <end position="28"/>
    </location>
</feature>
<dbReference type="AlphaFoldDB" id="A0A9P6DP97"/>
<dbReference type="Proteomes" id="UP000886523">
    <property type="component" value="Unassembled WGS sequence"/>
</dbReference>
<organism evidence="2 3">
    <name type="scientific">Hydnum rufescens UP504</name>
    <dbReference type="NCBI Taxonomy" id="1448309"/>
    <lineage>
        <taxon>Eukaryota</taxon>
        <taxon>Fungi</taxon>
        <taxon>Dikarya</taxon>
        <taxon>Basidiomycota</taxon>
        <taxon>Agaricomycotina</taxon>
        <taxon>Agaricomycetes</taxon>
        <taxon>Cantharellales</taxon>
        <taxon>Hydnaceae</taxon>
        <taxon>Hydnum</taxon>
    </lineage>
</organism>
<reference evidence="2" key="1">
    <citation type="journal article" date="2020" name="Nat. Commun.">
        <title>Large-scale genome sequencing of mycorrhizal fungi provides insights into the early evolution of symbiotic traits.</title>
        <authorList>
            <person name="Miyauchi S."/>
            <person name="Kiss E."/>
            <person name="Kuo A."/>
            <person name="Drula E."/>
            <person name="Kohler A."/>
            <person name="Sanchez-Garcia M."/>
            <person name="Morin E."/>
            <person name="Andreopoulos B."/>
            <person name="Barry K.W."/>
            <person name="Bonito G."/>
            <person name="Buee M."/>
            <person name="Carver A."/>
            <person name="Chen C."/>
            <person name="Cichocki N."/>
            <person name="Clum A."/>
            <person name="Culley D."/>
            <person name="Crous P.W."/>
            <person name="Fauchery L."/>
            <person name="Girlanda M."/>
            <person name="Hayes R.D."/>
            <person name="Keri Z."/>
            <person name="LaButti K."/>
            <person name="Lipzen A."/>
            <person name="Lombard V."/>
            <person name="Magnuson J."/>
            <person name="Maillard F."/>
            <person name="Murat C."/>
            <person name="Nolan M."/>
            <person name="Ohm R.A."/>
            <person name="Pangilinan J."/>
            <person name="Pereira M.F."/>
            <person name="Perotto S."/>
            <person name="Peter M."/>
            <person name="Pfister S."/>
            <person name="Riley R."/>
            <person name="Sitrit Y."/>
            <person name="Stielow J.B."/>
            <person name="Szollosi G."/>
            <person name="Zifcakova L."/>
            <person name="Stursova M."/>
            <person name="Spatafora J.W."/>
            <person name="Tedersoo L."/>
            <person name="Vaario L.M."/>
            <person name="Yamada A."/>
            <person name="Yan M."/>
            <person name="Wang P."/>
            <person name="Xu J."/>
            <person name="Bruns T."/>
            <person name="Baldrian P."/>
            <person name="Vilgalys R."/>
            <person name="Dunand C."/>
            <person name="Henrissat B."/>
            <person name="Grigoriev I.V."/>
            <person name="Hibbett D."/>
            <person name="Nagy L.G."/>
            <person name="Martin F.M."/>
        </authorList>
    </citation>
    <scope>NUCLEOTIDE SEQUENCE</scope>
    <source>
        <strain evidence="2">UP504</strain>
    </source>
</reference>